<dbReference type="SUPFAM" id="SSF56784">
    <property type="entry name" value="HAD-like"/>
    <property type="match status" value="1"/>
</dbReference>
<dbReference type="RefSeq" id="WP_275616601.1">
    <property type="nucleotide sequence ID" value="NZ_JARFVB010000011.1"/>
</dbReference>
<evidence type="ECO:0000313" key="3">
    <source>
        <dbReference type="Proteomes" id="UP001221366"/>
    </source>
</evidence>
<accession>A0ABT5Y292</accession>
<dbReference type="PANTHER" id="PTHR16504">
    <property type="entry name" value="5'(3')-DEOXYRIBONUCLEOTIDASE"/>
    <property type="match status" value="1"/>
</dbReference>
<dbReference type="SFLD" id="SFLDS00003">
    <property type="entry name" value="Haloacid_Dehalogenase"/>
    <property type="match status" value="1"/>
</dbReference>
<dbReference type="InterPro" id="IPR010708">
    <property type="entry name" value="5'(3')-deoxyribonucleotidase"/>
</dbReference>
<evidence type="ECO:0000313" key="2">
    <source>
        <dbReference type="EMBL" id="MDF0717449.1"/>
    </source>
</evidence>
<proteinExistence type="inferred from homology"/>
<evidence type="ECO:0000256" key="1">
    <source>
        <dbReference type="ARBA" id="ARBA00009589"/>
    </source>
</evidence>
<reference evidence="2 3" key="1">
    <citation type="submission" date="2023-03" db="EMBL/GenBank/DDBJ databases">
        <title>Muricauda XX sp. nov. and Muricauda XXX sp. nov., two novel species isolated from Okinawa Trough.</title>
        <authorList>
            <person name="Cao W."/>
            <person name="Deng X."/>
        </authorList>
    </citation>
    <scope>NUCLEOTIDE SEQUENCE [LARGE SCALE GENOMIC DNA]</scope>
    <source>
        <strain evidence="2 3">334s03</strain>
    </source>
</reference>
<dbReference type="Gene3D" id="3.40.50.1000">
    <property type="entry name" value="HAD superfamily/HAD-like"/>
    <property type="match status" value="1"/>
</dbReference>
<dbReference type="SFLD" id="SFLDG01126">
    <property type="entry name" value="C1.2:_Nucleotidase_Like"/>
    <property type="match status" value="1"/>
</dbReference>
<organism evidence="2 3">
    <name type="scientific">Flagellimonas yonaguniensis</name>
    <dbReference type="NCBI Taxonomy" id="3031325"/>
    <lineage>
        <taxon>Bacteria</taxon>
        <taxon>Pseudomonadati</taxon>
        <taxon>Bacteroidota</taxon>
        <taxon>Flavobacteriia</taxon>
        <taxon>Flavobacteriales</taxon>
        <taxon>Flavobacteriaceae</taxon>
        <taxon>Flagellimonas</taxon>
    </lineage>
</organism>
<comment type="caution">
    <text evidence="2">The sequence shown here is derived from an EMBL/GenBank/DDBJ whole genome shotgun (WGS) entry which is preliminary data.</text>
</comment>
<dbReference type="PANTHER" id="PTHR16504:SF4">
    <property type="entry name" value="5'(3')-DEOXYRIBONUCLEOTIDASE"/>
    <property type="match status" value="1"/>
</dbReference>
<keyword evidence="3" id="KW-1185">Reference proteome</keyword>
<dbReference type="SFLD" id="SFLDG01146">
    <property type="entry name" value="C1.2.2"/>
    <property type="match status" value="1"/>
</dbReference>
<dbReference type="Proteomes" id="UP001221366">
    <property type="component" value="Unassembled WGS sequence"/>
</dbReference>
<protein>
    <submittedName>
        <fullName evidence="2">5'(3')-deoxyribonucleotidase</fullName>
    </submittedName>
</protein>
<dbReference type="Gene3D" id="1.10.40.40">
    <property type="entry name" value="Deoxyribonucleotidase, domain 2"/>
    <property type="match status" value="1"/>
</dbReference>
<dbReference type="EMBL" id="JARFVB010000011">
    <property type="protein sequence ID" value="MDF0717449.1"/>
    <property type="molecule type" value="Genomic_DNA"/>
</dbReference>
<dbReference type="InterPro" id="IPR023214">
    <property type="entry name" value="HAD_sf"/>
</dbReference>
<dbReference type="Pfam" id="PF06941">
    <property type="entry name" value="NT5C"/>
    <property type="match status" value="1"/>
</dbReference>
<comment type="similarity">
    <text evidence="1">Belongs to the 5'(3')-deoxyribonucleotidase family.</text>
</comment>
<gene>
    <name evidence="2" type="ORF">PY092_14890</name>
</gene>
<sequence>MESFIVLHEKREYMTIFVDMDEVIADAYHAHLDIYNQEFNAQIKLEDCFGKEFWQCVPEEHQQSIKDHTRRDGFFKDLKIIPDSQEVLEALSKKHDVYIASAAMEFPQSLREKSDWLDKFFPFIPWQNRILCGNKHVLKGDVLIDDRSKNLGPFEGRSIMFTSPHNTRVTIFERADTWKDIADKLL</sequence>
<name>A0ABT5Y292_9FLAO</name>
<dbReference type="InterPro" id="IPR036412">
    <property type="entry name" value="HAD-like_sf"/>
</dbReference>